<feature type="region of interest" description="Disordered" evidence="33">
    <location>
        <begin position="550"/>
        <end position="589"/>
    </location>
</feature>
<reference evidence="35" key="1">
    <citation type="submission" date="2020-02" db="EMBL/GenBank/DDBJ databases">
        <authorList>
            <person name="Enbody D E."/>
            <person name="Pettersson E M."/>
        </authorList>
    </citation>
    <scope>NUCLEOTIDE SEQUENCE [LARGE SCALE GENOMIC DNA]</scope>
</reference>
<keyword evidence="18" id="KW-0833">Ubl conjugation pathway</keyword>
<sequence length="4803" mass="525326">KMAAAASCSSAAAAAGPGPGPGSCEWLLLRDGCLRCDADGLCSLCYHPALNAILAVTARGAIKVIDGTSGATLQASALGAKPGGRVKCQYISAVDKVIFVDDYAVGCRKDLNGILLLDTALQTPVSKQDDVVQLELPVTEAQQLLSACIEKVDVSSTEGYDLFITQLKDGLKNTSYETAANHKVAKWATVTFHLPHHVLKSVASAIVNELKKINQNIAALPVASSVMDRLSYLLPSARPELGVGPGRSVDRSLMYSEANRRETFTSWPHVGYRWAQPDPMAQAGFYHQPASSGDDRAMCFTCSVCLVCWEPTDEPWSEHERHSPNCPFVKGEHTQNVPLSVTLATSPAQFPCTDGTDRITCFGSGSCPHFLAAATKRGKICIWDVSKLMKVHLKFEINAYDPAIVQQLMLSGEQSSGVDSRRPTLAWLEDSSSCSDIPKLEGDSDDLLEDSDSEEHSRSESVTGHTSQKETMEVSLDITALSVLQQPEKLQWEIVANVLEDTVKDLEELGANPCLANCKSEKMKEKHLEQHNIPFPCLLAGGLLTYKSPATSPVSSNSQRSLDGLSRTRGESVSEQGSTDNESCTNSELNSPLVRRTLPVLLLYSIKESDEKAGKLFSQMNNIMSKSIHDDGFTVPQIIEMELDSQEQLLLQDPPVTYIQQFADAAANLTSPDSDKWSSMVPKPGTLVQCLRLPKFAEEENLCVDSITPCADGVHLLVGLRTCPVESLSAINQVEALNNLNKLNSALCNRRKGELESSLAVVNGTSIDVIQHETPADVPTPLIIQPEQRSVSGGYLVLYKMNYATRIVTLEEEPVKIQHIKDPQDTITSMILLPPDILDNREDDCEEPVEEIQLSSKNGSGRERRSEISTLGHLVITTQGGYVKILDLSSFEILAKVEPPKKEGTEEPDMFVSVIYCSGTDRLCACTKGGELHFLQIGGTCDDIDEADILVDGSLTKSVDQSSEGTKPLSNPSSPGITGVDLLVDQPFSLETLTSLVELTRFETLTPRFSATVPPCWVEVQQEQQQRRHPQHLHQQHHGDAAQHTRTWKLQTDSNSWDEHVFELVLPKACMVGHVDFKFVLNSNITNIPQIQVTLLKNKAPGLGKVNAHNIEVERNGKPGLAEFSEEMQYMDVEEPQCLRLCPFLEEHKEDILCGPVWLATGLDLSGHAGMLTLTSPKLVKGMAGGKYRSFLIHVKAVNDRGTEEICNGGIRPVVRIPPLKPQTNKGHSLASLLAKVAAGKEKPSSKIEATTSSRKSDNLRGCDLLQEVSVTIRRFKKTSVSKERVQRCAMLQFSEFHEKLLTTLCKKTEDDTLCWLAGVYSNGPGSSKEGNDSLLSKTRKCVSDIIRVCFFEAGRSIAHKCARFLALCISNGRCDPSQQGFGSVLLKALLDNMPLLPAAATGGSVYWYFVLLNYVKDEDLAGCSTACASLLTAVSRQLQDRLTPMEALLQTRYGLYSSPFDPVLFDLEICGSSCKNVYNSSIGVQSDEIDLSDVLSGNGKISSCAAAEGSFTSLTGLLEVEPLHFTCVSTSDGTRIERDDASTFTVSTFGVTPAVGGLSSGTVGEASTALSSAAQVALQSLSHAMASAEQQLQVLQEKQQQLLKLQQQKAKLEAKLHQTTAAAAAAASAVGPVHNSVPSNTVAAPGFFIHPSDVIPPTPKTTPLFMTPPLTPPNEAVSAVINAELAQLFPGSVIDPPTVNLAAHNKNTSKSRTNPLGSGLALAISHASHFLQPPPHQSIIIERMHSGARRFVTLDFGRPILLTDVLIPTCGDLASLSIDIWTLGEEVDGRRLVVATDISTHSLILHDLLPPPVCRFMKITVIGRYGSTNARAKIPLGFYYGHTYILPYENELKLMHDPLRGEGESANQPEIDQHLAMMVALQEDIQCRYNLACHRLEILLQSIDLPPLNSANNAQYFLRKPDKAVEEDSRVFSAYQDCIQLQLQLNLAHHAVQRLKVALGASRKTLKEQSDPKELIQMSSTEQLRTIIRYLLDTLLSLLHSSNGHSVPVVLQSTFHAQACEELFKHLCISGTPKIRLHTGLLLVQLCGGERWWGQFLSNVLQELYNSEQLLIFPQDRVFMLLSCIGQRSLSNSGVLESLLNLLDNLLSPLQPHLPVHRRTEGVLDIPMISWVVMLVSRLLDYVATVEDEAATAKKPLNGKERERFLTGNQWSFINNSLHTQSLSRSTKGNSSLDRLYSRKIRKQLVHHKQQLNLLKAKQKALVEQMEKEKIQSNKGSSYKLLVEQAKLKQATSKHFKDLIRLRRTAEWPRSSLDTEVSTAKETPEIEPLPFTLAHERCISVVQKLALFLLSMDFTCHADLLLFVCKVLARIANATRPTIHLCEIVNETQLERLLLLLVGTDFNRGDISWGGAWAQYSLTCMLQDILAGELLAPIAAEAMEETGDSDDSLQQSTVQLVETIDEPLTHDITGAPPLSSLEKDKDIDLELLQDLMEVDIDPLDIDLEKDPLAAKVFKPISSTWYDYWGAEYGTYNYNPYIGGVGIPVAKPPVTTEKNGSQTVSISVSQALDARLEVGLEQQAELMLKMMSTLEADSILQALTNTSPTLTQSPSGTDDSLLRGLHAANQNAQLIVQLSSLPMLSACFNKLFSMLQVHHVQLESLLQLWLTLSLNSSSSGSKDSGADIFLYNANRIPVVSLNQASVTSFLSVLAWYPNTLLRTWCLVLHSLTLMTNMQLNAGPSSAIGAQESTAQLLVSDPNLIHVLVKFLSGTNPHGTNQHSPQVGPTATQAMQEFLTRLQVHLSSTCPQMFSEFLLKLIHILSTERGAFQTGQGPLDAQVKLLEFTLEQNFEVVSVSTISAVIESITFLVHHYITCSDKVMSRSGSDSSVGARACFGGLFANIIRPGDAKAVCGEMTRDQLMFDLLKLINILVQLPLSSNREYSARVPVASSTTDSVSDEEKVSGGKDGNGSNPNTQGSTAYVADLVLANQQIMSQILSALGQCNSSAMAMIIGASGLHLTKHENFHGGLDAISVGDGLFTILTTLSKKATTVQVMLQPILTYMACGYMGRQGSLATCQLSEPLLWFILRVLDTSEALKAFHDMGGVQLICNNMVTSTRAIVNTARSMVSTIMKFLDSGPTKATDSSLKARVLASEPDNAEGIHNFAPLGSITSSSPTAQPAEVLLQATPPHRRARSAAWSYIFLPEEAWCDLTIHLPAAVLLKEIHIQPHLASLATCPSSVSVEISADGVNMLPLSTPVITSGLTYIKIQLVKAEVASAVCLRLHRPRDASTLGLSQIKLLGLTAFGNTSSATVNNPFLPSEDQVSKTSIGWLRLLHHCLTHISDLEGMMASAAAPTANLLQTCAALLMSPYCGMHSPNIEAVLVKIGLQSTRIGLKLIDILLRNCSASGSDPADLNSPLLFGRLNGLSSDSTIDILYQLGTTQDPGTKDRIQALLKWVSDSARVAAMKKSGRVSYICPNSSTREYGLLMPSPSHLHCVAAILWHSYELLVEYDLPALLDRELFESLFNWSMSLPCNMVLKKAVDSLLCSMCHIHPNYFSLLMRWMGITPPPMQCQHRLSMTDDSKKQDLSSSLTDDSKNAQAPLALTESHLATLAASSQSPEAIKQLLDSGLPSLLVRSLASFCFNHTSNSDCTAQSMDISQDRLRRHHVPQHFNKMPITADLVAPVLRFLTEVGNSHMMKDWLGGSEVNPLWTALLFLLCHSGATSGGHNMTAQQTSARSSSLSSTVTTGLTTQQRTAIENATVAFFLQCISCHPNNQRLMAQRGNLPTSGNISGFIRRLFLQLMLEDEKVTLFLQSPCPLYKGRINATSHVIQHPMYGAGHKFRTLHLPVSTTLAEVLDRVSDTPSITAKLINEQKEDKEKKNYEEKEKVKAENGFQDNYSVVVASGLKSQSKRAVSSTPPRPPSRRGRVMADKVGTSSSGGESSSKTISVPVFHLYHKLLPGQPLPAEMTLAQLLTLLYDRKLPQGYRSIDLTVKLGSKVISDPSLSKTDSFKRLHTEKEHADLLGPCPEDEAISPGDECMDAVLDESLLETCPIQSPLQVFAGMGGLALIAERLPMLYPDVIQQVSTPVVTSATQEKQKDSDQFEWVTIEQSGELVYEAPETIAAEPPPIKSTVQTMSPIPAHSLAAFGLFLRLPGYAEVLLKERKHAQCLLRLVLGVTDDGEGSMCHILQSPSANVLPTLPFHVLRSLFSSTPLTTDDGVLLRRMALEIGAIHLILACLSALSHHAPRVPNSSPNQAEPQVSSTHNTASTEEQQLYWAKGTGFGTGSTASGWDVEQALTKQRLEEEHVLASYINPAGSTSNEETQTSHEGRGQNSSALPSILLELLSQSCLIPAMSSYLRNDSVLDMARHVPLYRALLELLRAIASCTSMVPLLLPLSGESSEEEEEQLESQASVGTLLAKMKTCVDTYTNRLRSKKDKAKAGVKPDSSDQEPEGLTLLVPDIQKTAEIVYAATTSLRQANQEKKMAEYSKKAAVKPKPLSVLRSLEEKYVAVMKKLQFDTFEMVSEDDDGKLVFKVNYHYMSQVKNASDANSAARARRLAQEAVTLSTSLPLSSSSSVFVRCDEERLDIMKVLITGPADTPYANGCFEFDVYFPQDYPNSPPLVNLETTGGHSVRFNPNLYNDGKVCLSILNTWHGRPEEKWNPQTSSFLQVLVSVQSLILVAEPYFNEPGYERSRGTPSGTQSSREYDGNIRQATVKWAMLEQMRNPSPCFKEVIHKHFYLKRVEIMAQCEEWIADIQQYSSDKRVGRTMSHHAAALKRHTAQLREELLKLPCPEGLDPDTDDSPEKCSATSSEETMLHDQVKPSSSKDVPTDFKS</sequence>
<dbReference type="PROSITE" id="PS50127">
    <property type="entry name" value="UBC_2"/>
    <property type="match status" value="1"/>
</dbReference>
<feature type="region of interest" description="Disordered" evidence="33">
    <location>
        <begin position="436"/>
        <end position="471"/>
    </location>
</feature>
<dbReference type="InterPro" id="IPR022103">
    <property type="entry name" value="BIRC6"/>
</dbReference>
<evidence type="ECO:0000256" key="21">
    <source>
        <dbReference type="ARBA" id="ARBA00023034"/>
    </source>
</evidence>
<comment type="subcellular location">
    <subcellularLocation>
        <location evidence="4">Cytoplasm</location>
        <location evidence="4">Cytoskeleton</location>
        <location evidence="4">Microtubule organizing center</location>
        <location evidence="4">Centrosome</location>
    </subcellularLocation>
    <subcellularLocation>
        <location evidence="5">Cytoplasm</location>
        <location evidence="5">Cytoskeleton</location>
        <location evidence="5">Spindle pole</location>
    </subcellularLocation>
    <subcellularLocation>
        <location evidence="1">Endosome</location>
    </subcellularLocation>
    <subcellularLocation>
        <location evidence="2">Golgi apparatus</location>
        <location evidence="2">trans-Golgi network membrane</location>
    </subcellularLocation>
    <subcellularLocation>
        <location evidence="3">Midbody</location>
    </subcellularLocation>
</comment>
<dbReference type="GO" id="GO:0005794">
    <property type="term" value="C:Golgi apparatus"/>
    <property type="evidence" value="ECO:0007669"/>
    <property type="project" value="UniProtKB-SubCell"/>
</dbReference>
<keyword evidence="7" id="KW-0597">Phosphoprotein</keyword>
<evidence type="ECO:0000256" key="18">
    <source>
        <dbReference type="ARBA" id="ARBA00022786"/>
    </source>
</evidence>
<organism evidence="35 36">
    <name type="scientific">Geospiza parvula</name>
    <name type="common">Small tree-finch</name>
    <name type="synonym">Camarhynchus parvulus</name>
    <dbReference type="NCBI Taxonomy" id="87175"/>
    <lineage>
        <taxon>Eukaryota</taxon>
        <taxon>Metazoa</taxon>
        <taxon>Chordata</taxon>
        <taxon>Craniata</taxon>
        <taxon>Vertebrata</taxon>
        <taxon>Euteleostomi</taxon>
        <taxon>Archelosauria</taxon>
        <taxon>Archosauria</taxon>
        <taxon>Dinosauria</taxon>
        <taxon>Saurischia</taxon>
        <taxon>Theropoda</taxon>
        <taxon>Coelurosauria</taxon>
        <taxon>Aves</taxon>
        <taxon>Neognathae</taxon>
        <taxon>Neoaves</taxon>
        <taxon>Telluraves</taxon>
        <taxon>Australaves</taxon>
        <taxon>Passeriformes</taxon>
        <taxon>Thraupidae</taxon>
        <taxon>Camarhynchus</taxon>
    </lineage>
</organism>
<evidence type="ECO:0000256" key="24">
    <source>
        <dbReference type="ARBA" id="ARBA00023306"/>
    </source>
</evidence>
<feature type="compositionally biased region" description="Polar residues" evidence="33">
    <location>
        <begin position="550"/>
        <end position="561"/>
    </location>
</feature>
<keyword evidence="11" id="KW-0646">Protease inhibitor</keyword>
<dbReference type="FunFam" id="3.10.110.10:FF:000014">
    <property type="entry name" value="Baculoviral IAP repeat-containing protein 6"/>
    <property type="match status" value="1"/>
</dbReference>
<dbReference type="GO" id="GO:0051301">
    <property type="term" value="P:cell division"/>
    <property type="evidence" value="ECO:0007669"/>
    <property type="project" value="UniProtKB-KW"/>
</dbReference>
<dbReference type="CDD" id="cd23810">
    <property type="entry name" value="UBCc_BIRC6"/>
    <property type="match status" value="1"/>
</dbReference>
<keyword evidence="13" id="KW-0789">Thiol protease inhibitor</keyword>
<evidence type="ECO:0000256" key="30">
    <source>
        <dbReference type="ARBA" id="ARBA00079718"/>
    </source>
</evidence>
<keyword evidence="17" id="KW-0498">Mitosis</keyword>
<keyword evidence="19" id="KW-0862">Zinc</keyword>
<evidence type="ECO:0000256" key="9">
    <source>
        <dbReference type="ARBA" id="ARBA00022618"/>
    </source>
</evidence>
<dbReference type="GO" id="GO:0005634">
    <property type="term" value="C:nucleus"/>
    <property type="evidence" value="ECO:0007669"/>
    <property type="project" value="TreeGrafter"/>
</dbReference>
<feature type="region of interest" description="Disordered" evidence="33">
    <location>
        <begin position="1021"/>
        <end position="1046"/>
    </location>
</feature>
<dbReference type="InterPro" id="IPR000608">
    <property type="entry name" value="UBC"/>
</dbReference>
<dbReference type="GO" id="GO:0016567">
    <property type="term" value="P:protein ubiquitination"/>
    <property type="evidence" value="ECO:0007669"/>
    <property type="project" value="UniProtKB-ARBA"/>
</dbReference>
<dbReference type="Pfam" id="PF00653">
    <property type="entry name" value="BIR"/>
    <property type="match status" value="1"/>
</dbReference>
<dbReference type="PANTHER" id="PTHR46116:SF39">
    <property type="entry name" value="BACULOVIRAL IAP REPEAT-CONTAINING PROTEIN 6"/>
    <property type="match status" value="1"/>
</dbReference>
<evidence type="ECO:0000259" key="34">
    <source>
        <dbReference type="PROSITE" id="PS50127"/>
    </source>
</evidence>
<evidence type="ECO:0000256" key="10">
    <source>
        <dbReference type="ARBA" id="ARBA00022679"/>
    </source>
</evidence>
<dbReference type="Gene3D" id="3.10.110.10">
    <property type="entry name" value="Ubiquitin Conjugating Enzyme"/>
    <property type="match status" value="1"/>
</dbReference>
<keyword evidence="15" id="KW-0677">Repeat</keyword>
<dbReference type="Gene3D" id="1.10.1170.10">
    <property type="entry name" value="Inhibitor Of Apoptosis Protein (2mihbC-IAP-1), Chain A"/>
    <property type="match status" value="1"/>
</dbReference>
<dbReference type="PROSITE" id="PS50143">
    <property type="entry name" value="BIR_REPEAT_2"/>
    <property type="match status" value="1"/>
</dbReference>
<evidence type="ECO:0000256" key="29">
    <source>
        <dbReference type="ARBA" id="ARBA00075349"/>
    </source>
</evidence>
<evidence type="ECO:0000256" key="27">
    <source>
        <dbReference type="ARBA" id="ARBA00060909"/>
    </source>
</evidence>
<dbReference type="GO" id="GO:0006915">
    <property type="term" value="P:apoptotic process"/>
    <property type="evidence" value="ECO:0007669"/>
    <property type="project" value="UniProtKB-KW"/>
</dbReference>
<evidence type="ECO:0000256" key="2">
    <source>
        <dbReference type="ARBA" id="ARBA00004198"/>
    </source>
</evidence>
<dbReference type="Proteomes" id="UP000694382">
    <property type="component" value="Chromosome 3"/>
</dbReference>
<evidence type="ECO:0000313" key="35">
    <source>
        <dbReference type="Ensembl" id="ENSCPVP00000024058.1"/>
    </source>
</evidence>
<feature type="compositionally biased region" description="Polar residues" evidence="33">
    <location>
        <begin position="4215"/>
        <end position="4234"/>
    </location>
</feature>
<feature type="compositionally biased region" description="Acidic residues" evidence="33">
    <location>
        <begin position="443"/>
        <end position="453"/>
    </location>
</feature>
<dbReference type="GO" id="GO:0043066">
    <property type="term" value="P:negative regulation of apoptotic process"/>
    <property type="evidence" value="ECO:0007669"/>
    <property type="project" value="UniProtKB-ARBA"/>
</dbReference>
<keyword evidence="22" id="KW-0472">Membrane</keyword>
<feature type="compositionally biased region" description="Low complexity" evidence="33">
    <location>
        <begin position="3898"/>
        <end position="3908"/>
    </location>
</feature>
<comment type="similarity">
    <text evidence="27">Belongs to the BIRC6 family.</text>
</comment>
<evidence type="ECO:0000256" key="15">
    <source>
        <dbReference type="ARBA" id="ARBA00022737"/>
    </source>
</evidence>
<feature type="region of interest" description="Disordered" evidence="33">
    <location>
        <begin position="2907"/>
        <end position="2934"/>
    </location>
</feature>
<evidence type="ECO:0000256" key="1">
    <source>
        <dbReference type="ARBA" id="ARBA00004177"/>
    </source>
</evidence>
<evidence type="ECO:0000256" key="12">
    <source>
        <dbReference type="ARBA" id="ARBA00022703"/>
    </source>
</evidence>
<feature type="compositionally biased region" description="Polar residues" evidence="33">
    <location>
        <begin position="573"/>
        <end position="589"/>
    </location>
</feature>
<dbReference type="GO" id="GO:0032465">
    <property type="term" value="P:regulation of cytokinesis"/>
    <property type="evidence" value="ECO:0007669"/>
    <property type="project" value="InterPro"/>
</dbReference>
<keyword evidence="12" id="KW-0053">Apoptosis</keyword>
<feature type="region of interest" description="Disordered" evidence="33">
    <location>
        <begin position="3535"/>
        <end position="3556"/>
    </location>
</feature>
<evidence type="ECO:0000256" key="19">
    <source>
        <dbReference type="ARBA" id="ARBA00022833"/>
    </source>
</evidence>
<keyword evidence="20" id="KW-0832">Ubl conjugation</keyword>
<dbReference type="Pfam" id="PF12356">
    <property type="entry name" value="BIRC6"/>
    <property type="match status" value="1"/>
</dbReference>
<name>A0A8U8BBA0_GEOPR</name>
<evidence type="ECO:0000256" key="11">
    <source>
        <dbReference type="ARBA" id="ARBA00022690"/>
    </source>
</evidence>
<evidence type="ECO:0000256" key="14">
    <source>
        <dbReference type="ARBA" id="ARBA00022723"/>
    </source>
</evidence>
<keyword evidence="8" id="KW-0853">WD repeat</keyword>
<dbReference type="GO" id="GO:0046872">
    <property type="term" value="F:metal ion binding"/>
    <property type="evidence" value="ECO:0007669"/>
    <property type="project" value="UniProtKB-KW"/>
</dbReference>
<keyword evidence="21" id="KW-0333">Golgi apparatus</keyword>
<evidence type="ECO:0000256" key="6">
    <source>
        <dbReference type="ARBA" id="ARBA00022490"/>
    </source>
</evidence>
<keyword evidence="23" id="KW-0206">Cytoskeleton</keyword>
<dbReference type="GO" id="GO:0005768">
    <property type="term" value="C:endosome"/>
    <property type="evidence" value="ECO:0007669"/>
    <property type="project" value="UniProtKB-SubCell"/>
</dbReference>
<comment type="catalytic activity">
    <reaction evidence="25">
        <text>S-ubiquitinyl-[E1 ubiquitin-activating enzyme]-L-cysteine + [acceptor protein]-L-lysine = [E1 ubiquitin-activating enzyme]-L-cysteine + N(6)-monoubiquitinyl-[acceptor protein]-L-lysine.</text>
        <dbReference type="EC" id="2.3.2.24"/>
    </reaction>
</comment>
<keyword evidence="32" id="KW-0175">Coiled coil</keyword>
<evidence type="ECO:0000256" key="33">
    <source>
        <dbReference type="SAM" id="MobiDB-lite"/>
    </source>
</evidence>
<dbReference type="EC" id="2.3.2.24" evidence="26"/>
<keyword evidence="14" id="KW-0479">Metal-binding</keyword>
<feature type="domain" description="UBC core" evidence="34">
    <location>
        <begin position="4520"/>
        <end position="4687"/>
    </location>
</feature>
<dbReference type="GO" id="GO:0042127">
    <property type="term" value="P:regulation of cell population proliferation"/>
    <property type="evidence" value="ECO:0007669"/>
    <property type="project" value="UniProtKB-ARBA"/>
</dbReference>
<reference evidence="35" key="2">
    <citation type="submission" date="2025-08" db="UniProtKB">
        <authorList>
            <consortium name="Ensembl"/>
        </authorList>
    </citation>
    <scope>IDENTIFICATION</scope>
</reference>
<evidence type="ECO:0000256" key="26">
    <source>
        <dbReference type="ARBA" id="ARBA00039076"/>
    </source>
</evidence>
<keyword evidence="6" id="KW-0963">Cytoplasm</keyword>
<evidence type="ECO:0000313" key="36">
    <source>
        <dbReference type="Proteomes" id="UP000694382"/>
    </source>
</evidence>
<feature type="region of interest" description="Disordered" evidence="33">
    <location>
        <begin position="4278"/>
        <end position="4299"/>
    </location>
</feature>
<evidence type="ECO:0000256" key="7">
    <source>
        <dbReference type="ARBA" id="ARBA00022553"/>
    </source>
</evidence>
<evidence type="ECO:0000256" key="20">
    <source>
        <dbReference type="ARBA" id="ARBA00022843"/>
    </source>
</evidence>
<dbReference type="Pfam" id="PF00179">
    <property type="entry name" value="UQ_con"/>
    <property type="match status" value="1"/>
</dbReference>
<dbReference type="GO" id="GO:0000922">
    <property type="term" value="C:spindle pole"/>
    <property type="evidence" value="ECO:0007669"/>
    <property type="project" value="UniProtKB-SubCell"/>
</dbReference>
<dbReference type="GO" id="GO:0004869">
    <property type="term" value="F:cysteine-type endopeptidase inhibitor activity"/>
    <property type="evidence" value="ECO:0007669"/>
    <property type="project" value="UniProtKB-KW"/>
</dbReference>
<evidence type="ECO:0000256" key="25">
    <source>
        <dbReference type="ARBA" id="ARBA00035845"/>
    </source>
</evidence>
<dbReference type="SMART" id="SM00238">
    <property type="entry name" value="BIR"/>
    <property type="match status" value="1"/>
</dbReference>
<evidence type="ECO:0000256" key="28">
    <source>
        <dbReference type="ARBA" id="ARBA00069601"/>
    </source>
</evidence>
<evidence type="ECO:0000256" key="5">
    <source>
        <dbReference type="ARBA" id="ARBA00004647"/>
    </source>
</evidence>
<feature type="compositionally biased region" description="Basic residues" evidence="33">
    <location>
        <begin position="1027"/>
        <end position="1036"/>
    </location>
</feature>
<keyword evidence="24" id="KW-0131">Cell cycle</keyword>
<evidence type="ECO:0000256" key="31">
    <source>
        <dbReference type="ARBA" id="ARBA00081222"/>
    </source>
</evidence>
<evidence type="ECO:0000256" key="17">
    <source>
        <dbReference type="ARBA" id="ARBA00022776"/>
    </source>
</evidence>
<dbReference type="GO" id="GO:0005813">
    <property type="term" value="C:centrosome"/>
    <property type="evidence" value="ECO:0007669"/>
    <property type="project" value="UniProtKB-SubCell"/>
</dbReference>
<keyword evidence="10" id="KW-0808">Transferase</keyword>
<dbReference type="SMART" id="SM00212">
    <property type="entry name" value="UBCc"/>
    <property type="match status" value="1"/>
</dbReference>
<evidence type="ECO:0000256" key="23">
    <source>
        <dbReference type="ARBA" id="ARBA00023212"/>
    </source>
</evidence>
<accession>A0A8U8BBA0</accession>
<evidence type="ECO:0000256" key="32">
    <source>
        <dbReference type="SAM" id="Coils"/>
    </source>
</evidence>
<evidence type="ECO:0000256" key="3">
    <source>
        <dbReference type="ARBA" id="ARBA00004214"/>
    </source>
</evidence>
<feature type="compositionally biased region" description="Basic and acidic residues" evidence="33">
    <location>
        <begin position="3539"/>
        <end position="3548"/>
    </location>
</feature>
<keyword evidence="9" id="KW-0132">Cell division</keyword>
<protein>
    <recommendedName>
        <fullName evidence="28">Dual E2 ubiquitin-conjugating enzyme/E3 ubiquitin-protein ligase BIRC6</fullName>
        <ecNumber evidence="26">2.3.2.24</ecNumber>
    </recommendedName>
    <alternativeName>
        <fullName evidence="31">BIR repeat-containing ubiquitin-conjugating enzyme</fullName>
    </alternativeName>
    <alternativeName>
        <fullName evidence="30">Baculoviral IAP repeat-containing protein 6</fullName>
    </alternativeName>
    <alternativeName>
        <fullName evidence="29">Ubiquitin-conjugating BIR domain enzyme apollon</fullName>
    </alternativeName>
</protein>
<evidence type="ECO:0000256" key="16">
    <source>
        <dbReference type="ARBA" id="ARBA00022753"/>
    </source>
</evidence>
<dbReference type="PANTHER" id="PTHR46116">
    <property type="entry name" value="(E3-INDEPENDENT) E2 UBIQUITIN-CONJUGATING ENZYME"/>
    <property type="match status" value="1"/>
</dbReference>
<dbReference type="InterPro" id="IPR016135">
    <property type="entry name" value="UBQ-conjugating_enzyme/RWD"/>
</dbReference>
<dbReference type="Ensembl" id="ENSCPVT00000025155.1">
    <property type="protein sequence ID" value="ENSCPVP00000024058.1"/>
    <property type="gene ID" value="ENSCPVG00000009082.2"/>
</dbReference>
<dbReference type="CDD" id="cd00022">
    <property type="entry name" value="BIR"/>
    <property type="match status" value="1"/>
</dbReference>
<evidence type="ECO:0000256" key="22">
    <source>
        <dbReference type="ARBA" id="ARBA00023136"/>
    </source>
</evidence>
<feature type="region of interest" description="Disordered" evidence="33">
    <location>
        <begin position="3873"/>
        <end position="3908"/>
    </location>
</feature>
<dbReference type="GO" id="GO:0061631">
    <property type="term" value="F:ubiquitin conjugating enzyme activity"/>
    <property type="evidence" value="ECO:0007669"/>
    <property type="project" value="UniProtKB-EC"/>
</dbReference>
<feature type="coiled-coil region" evidence="32">
    <location>
        <begin position="1579"/>
        <end position="1623"/>
    </location>
</feature>
<dbReference type="InterPro" id="IPR001370">
    <property type="entry name" value="BIR_rpt"/>
</dbReference>
<dbReference type="FunFam" id="1.10.1170.10:FF:000001">
    <property type="entry name" value="baculoviral IAP repeat-containing protein 6 isoform X1"/>
    <property type="match status" value="1"/>
</dbReference>
<evidence type="ECO:0000256" key="4">
    <source>
        <dbReference type="ARBA" id="ARBA00004300"/>
    </source>
</evidence>
<dbReference type="SUPFAM" id="SSF54495">
    <property type="entry name" value="UBC-like"/>
    <property type="match status" value="1"/>
</dbReference>
<feature type="region of interest" description="Disordered" evidence="33">
    <location>
        <begin position="4212"/>
        <end position="4234"/>
    </location>
</feature>
<evidence type="ECO:0000256" key="13">
    <source>
        <dbReference type="ARBA" id="ARBA00022704"/>
    </source>
</evidence>
<dbReference type="GO" id="GO:0030496">
    <property type="term" value="C:midbody"/>
    <property type="evidence" value="ECO:0007669"/>
    <property type="project" value="UniProtKB-SubCell"/>
</dbReference>
<keyword evidence="16" id="KW-0967">Endosome</keyword>
<dbReference type="SUPFAM" id="SSF57924">
    <property type="entry name" value="Inhibitor of apoptosis (IAP) repeat"/>
    <property type="match status" value="1"/>
</dbReference>
<keyword evidence="36" id="KW-1185">Reference proteome</keyword>
<reference evidence="35" key="3">
    <citation type="submission" date="2025-09" db="UniProtKB">
        <authorList>
            <consortium name="Ensembl"/>
        </authorList>
    </citation>
    <scope>IDENTIFICATION</scope>
</reference>
<evidence type="ECO:0000256" key="8">
    <source>
        <dbReference type="ARBA" id="ARBA00022574"/>
    </source>
</evidence>
<feature type="region of interest" description="Disordered" evidence="33">
    <location>
        <begin position="4759"/>
        <end position="4803"/>
    </location>
</feature>
<proteinExistence type="inferred from homology"/>